<evidence type="ECO:0000256" key="1">
    <source>
        <dbReference type="SAM" id="MobiDB-lite"/>
    </source>
</evidence>
<dbReference type="EnsemblMetazoa" id="Aqu2.1.23456_001">
    <property type="protein sequence ID" value="Aqu2.1.23456_001"/>
    <property type="gene ID" value="Aqu2.1.23456"/>
</dbReference>
<dbReference type="AlphaFoldDB" id="A0A1X7U7M4"/>
<protein>
    <submittedName>
        <fullName evidence="2">Uncharacterized protein</fullName>
    </submittedName>
</protein>
<reference evidence="2" key="1">
    <citation type="submission" date="2017-05" db="UniProtKB">
        <authorList>
            <consortium name="EnsemblMetazoa"/>
        </authorList>
    </citation>
    <scope>IDENTIFICATION</scope>
</reference>
<dbReference type="InParanoid" id="A0A1X7U7M4"/>
<sequence>EYEWSTIPQNRREPKRFEEGSQQHQCKTPRDFFRHQYFEAYDLRHQELESRFQQHQSLKQILSLENILLKAANGDSYQEDFESAKLSCFKDHINFSNLEKQLPLLADMVKQALPCVKQVTKNLYHL</sequence>
<feature type="compositionally biased region" description="Basic and acidic residues" evidence="1">
    <location>
        <begin position="10"/>
        <end position="21"/>
    </location>
</feature>
<accession>A0A1X7U7M4</accession>
<proteinExistence type="predicted"/>
<organism evidence="2">
    <name type="scientific">Amphimedon queenslandica</name>
    <name type="common">Sponge</name>
    <dbReference type="NCBI Taxonomy" id="400682"/>
    <lineage>
        <taxon>Eukaryota</taxon>
        <taxon>Metazoa</taxon>
        <taxon>Porifera</taxon>
        <taxon>Demospongiae</taxon>
        <taxon>Heteroscleromorpha</taxon>
        <taxon>Haplosclerida</taxon>
        <taxon>Niphatidae</taxon>
        <taxon>Amphimedon</taxon>
    </lineage>
</organism>
<evidence type="ECO:0000313" key="2">
    <source>
        <dbReference type="EnsemblMetazoa" id="Aqu2.1.23456_001"/>
    </source>
</evidence>
<feature type="region of interest" description="Disordered" evidence="1">
    <location>
        <begin position="1"/>
        <end position="24"/>
    </location>
</feature>
<name>A0A1X7U7M4_AMPQE</name>